<gene>
    <name evidence="2" type="ORF">TBK1r_38650</name>
</gene>
<accession>A0ABX5XSD9</accession>
<keyword evidence="1" id="KW-0472">Membrane</keyword>
<feature type="transmembrane region" description="Helical" evidence="1">
    <location>
        <begin position="23"/>
        <end position="45"/>
    </location>
</feature>
<dbReference type="RefSeq" id="WP_145213831.1">
    <property type="nucleotide sequence ID" value="NZ_CP036432.1"/>
</dbReference>
<feature type="transmembrane region" description="Helical" evidence="1">
    <location>
        <begin position="57"/>
        <end position="81"/>
    </location>
</feature>
<proteinExistence type="predicted"/>
<dbReference type="EMBL" id="CP036432">
    <property type="protein sequence ID" value="QDV84913.1"/>
    <property type="molecule type" value="Genomic_DNA"/>
</dbReference>
<evidence type="ECO:0000313" key="3">
    <source>
        <dbReference type="Proteomes" id="UP000318081"/>
    </source>
</evidence>
<keyword evidence="3" id="KW-1185">Reference proteome</keyword>
<sequence length="195" mass="21298">MKDSATNALADVHRFYNELPNRFVAWAAVGSIGLFGLTLLVTGLSREVRNGLAGRQADVMFLIVIGAVMAGGAGLLARHLFIARVTLTPTQLVVSRWVGSWRFSLNEITGLARYRKTIKTKSPTGPARPAAGLPTYTVEVMILRLPNRCAAQFTLPQFYGNAELLELLRQRTGLQLNEFGDAEAKAQAWRKGVDG</sequence>
<keyword evidence="1" id="KW-0812">Transmembrane</keyword>
<reference evidence="2 3" key="1">
    <citation type="submission" date="2019-02" db="EMBL/GenBank/DDBJ databases">
        <title>Deep-cultivation of Planctomycetes and their phenomic and genomic characterization uncovers novel biology.</title>
        <authorList>
            <person name="Wiegand S."/>
            <person name="Jogler M."/>
            <person name="Boedeker C."/>
            <person name="Pinto D."/>
            <person name="Vollmers J."/>
            <person name="Rivas-Marin E."/>
            <person name="Kohn T."/>
            <person name="Peeters S.H."/>
            <person name="Heuer A."/>
            <person name="Rast P."/>
            <person name="Oberbeckmann S."/>
            <person name="Bunk B."/>
            <person name="Jeske O."/>
            <person name="Meyerdierks A."/>
            <person name="Storesund J.E."/>
            <person name="Kallscheuer N."/>
            <person name="Luecker S."/>
            <person name="Lage O.M."/>
            <person name="Pohl T."/>
            <person name="Merkel B.J."/>
            <person name="Hornburger P."/>
            <person name="Mueller R.-W."/>
            <person name="Bruemmer F."/>
            <person name="Labrenz M."/>
            <person name="Spormann A.M."/>
            <person name="Op den Camp H."/>
            <person name="Overmann J."/>
            <person name="Amann R."/>
            <person name="Jetten M.S.M."/>
            <person name="Mascher T."/>
            <person name="Medema M.H."/>
            <person name="Devos D.P."/>
            <person name="Kaster A.-K."/>
            <person name="Ovreas L."/>
            <person name="Rohde M."/>
            <person name="Galperin M.Y."/>
            <person name="Jogler C."/>
        </authorList>
    </citation>
    <scope>NUCLEOTIDE SEQUENCE [LARGE SCALE GENOMIC DNA]</scope>
    <source>
        <strain evidence="2 3">TBK1r</strain>
    </source>
</reference>
<evidence type="ECO:0000256" key="1">
    <source>
        <dbReference type="SAM" id="Phobius"/>
    </source>
</evidence>
<organism evidence="2 3">
    <name type="scientific">Stieleria magnilauensis</name>
    <dbReference type="NCBI Taxonomy" id="2527963"/>
    <lineage>
        <taxon>Bacteria</taxon>
        <taxon>Pseudomonadati</taxon>
        <taxon>Planctomycetota</taxon>
        <taxon>Planctomycetia</taxon>
        <taxon>Pirellulales</taxon>
        <taxon>Pirellulaceae</taxon>
        <taxon>Stieleria</taxon>
    </lineage>
</organism>
<keyword evidence="1" id="KW-1133">Transmembrane helix</keyword>
<protein>
    <submittedName>
        <fullName evidence="2">Uncharacterized protein</fullName>
    </submittedName>
</protein>
<dbReference type="Proteomes" id="UP000318081">
    <property type="component" value="Chromosome"/>
</dbReference>
<name>A0ABX5XSD9_9BACT</name>
<evidence type="ECO:0000313" key="2">
    <source>
        <dbReference type="EMBL" id="QDV84913.1"/>
    </source>
</evidence>